<reference evidence="1" key="2">
    <citation type="submission" date="2024-07" db="EMBL/GenBank/DDBJ databases">
        <title>Streptomyces haneummycinica sp. nov., a new antibiotic-producing actinobacterium isolated from marine sediment.</title>
        <authorList>
            <person name="Uemura M."/>
            <person name="Hamada M."/>
            <person name="Hirano S."/>
            <person name="Kobayashi K."/>
            <person name="Ohshiro T."/>
            <person name="Kobayashi T."/>
            <person name="Terahara T."/>
        </authorList>
    </citation>
    <scope>NUCLEOTIDE SEQUENCE</scope>
    <source>
        <strain evidence="1">KM77-8</strain>
    </source>
</reference>
<dbReference type="AlphaFoldDB" id="A0AAT9H9H3"/>
<name>A0AAT9H9H3_9ACTN</name>
<sequence>MSREAGQVRVVVEARPPVLRGLPFELREEAVAAAEETVEVRT</sequence>
<organism evidence="1">
    <name type="scientific">Streptomyces haneummycinicus</name>
    <dbReference type="NCBI Taxonomy" id="3074435"/>
    <lineage>
        <taxon>Bacteria</taxon>
        <taxon>Bacillati</taxon>
        <taxon>Actinomycetota</taxon>
        <taxon>Actinomycetes</taxon>
        <taxon>Kitasatosporales</taxon>
        <taxon>Streptomycetaceae</taxon>
        <taxon>Streptomyces</taxon>
    </lineage>
</organism>
<accession>A0AAT9H9H3</accession>
<proteinExistence type="predicted"/>
<protein>
    <submittedName>
        <fullName evidence="1">Uncharacterized protein</fullName>
    </submittedName>
</protein>
<evidence type="ECO:0000313" key="1">
    <source>
        <dbReference type="EMBL" id="BFO13997.1"/>
    </source>
</evidence>
<dbReference type="EMBL" id="AP035768">
    <property type="protein sequence ID" value="BFO13997.1"/>
    <property type="molecule type" value="Genomic_DNA"/>
</dbReference>
<reference evidence="1" key="1">
    <citation type="submission" date="2024-06" db="EMBL/GenBank/DDBJ databases">
        <authorList>
            <consortium name="consrtm"/>
            <person name="Uemura M."/>
            <person name="Terahara T."/>
        </authorList>
    </citation>
    <scope>NUCLEOTIDE SEQUENCE</scope>
    <source>
        <strain evidence="1">KM77-8</strain>
    </source>
</reference>
<gene>
    <name evidence="1" type="ORF">SHKM778_03850</name>
</gene>